<dbReference type="RefSeq" id="WP_169116613.1">
    <property type="nucleotide sequence ID" value="NZ_WTVG02000040.1"/>
</dbReference>
<dbReference type="Gene3D" id="3.40.50.1010">
    <property type="entry name" value="5'-nuclease"/>
    <property type="match status" value="1"/>
</dbReference>
<dbReference type="InterPro" id="IPR002716">
    <property type="entry name" value="PIN_dom"/>
</dbReference>
<name>A0ABX1PHZ3_9RHOO</name>
<keyword evidence="3" id="KW-1185">Reference proteome</keyword>
<protein>
    <submittedName>
        <fullName evidence="2">PIN domain-containing protein</fullName>
    </submittedName>
</protein>
<comment type="caution">
    <text evidence="2">The sequence shown here is derived from an EMBL/GenBank/DDBJ whole genome shotgun (WGS) entry which is preliminary data.</text>
</comment>
<dbReference type="Pfam" id="PF01850">
    <property type="entry name" value="PIN"/>
    <property type="match status" value="1"/>
</dbReference>
<dbReference type="SUPFAM" id="SSF88723">
    <property type="entry name" value="PIN domain-like"/>
    <property type="match status" value="1"/>
</dbReference>
<proteinExistence type="predicted"/>
<dbReference type="EMBL" id="WTVG01000001">
    <property type="protein sequence ID" value="NMG23191.1"/>
    <property type="molecule type" value="Genomic_DNA"/>
</dbReference>
<evidence type="ECO:0000313" key="2">
    <source>
        <dbReference type="EMBL" id="NMG23191.1"/>
    </source>
</evidence>
<feature type="domain" description="PIN" evidence="1">
    <location>
        <begin position="3"/>
        <end position="131"/>
    </location>
</feature>
<evidence type="ECO:0000313" key="3">
    <source>
        <dbReference type="Proteomes" id="UP000615989"/>
    </source>
</evidence>
<accession>A0ABX1PHZ3</accession>
<reference evidence="2" key="1">
    <citation type="submission" date="2019-12" db="EMBL/GenBank/DDBJ databases">
        <title>Comparative genomics gives insights into the taxonomy of the Azoarcus-Aromatoleum group and reveals separate origins of nif in the plant-associated Azoarcus and non-plant-associated Aromatoleum sub-groups.</title>
        <authorList>
            <person name="Lafos M."/>
            <person name="Maluk M."/>
            <person name="Batista M."/>
            <person name="Junghare M."/>
            <person name="Carmona M."/>
            <person name="Faoro H."/>
            <person name="Cruz L.M."/>
            <person name="Battistoni F."/>
            <person name="De Souza E."/>
            <person name="Pedrosa F."/>
            <person name="Chen W.-M."/>
            <person name="Poole P.S."/>
            <person name="Dixon R.A."/>
            <person name="James E.K."/>
        </authorList>
    </citation>
    <scope>NUCLEOTIDE SEQUENCE</scope>
    <source>
        <strain evidence="2">LuFRes1</strain>
    </source>
</reference>
<organism evidence="2 3">
    <name type="scientific">Aromatoleum anaerobium</name>
    <dbReference type="NCBI Taxonomy" id="182180"/>
    <lineage>
        <taxon>Bacteria</taxon>
        <taxon>Pseudomonadati</taxon>
        <taxon>Pseudomonadota</taxon>
        <taxon>Betaproteobacteria</taxon>
        <taxon>Rhodocyclales</taxon>
        <taxon>Rhodocyclaceae</taxon>
        <taxon>Aromatoleum</taxon>
    </lineage>
</organism>
<sequence length="143" mass="15554">MLYLDTSFVAPLVLNEDASLQVEAFLAKQAAGSLAVSQWTRVEFCSLVAREVRMKHFNTHTAEVVIAEFEALIRESCQVWLPSVADYDLARSFVAHFDSGLRGGDALHLAIAKNQGADKILTLDAGLLKAATLLKISASRGIH</sequence>
<evidence type="ECO:0000259" key="1">
    <source>
        <dbReference type="Pfam" id="PF01850"/>
    </source>
</evidence>
<dbReference type="CDD" id="cd09874">
    <property type="entry name" value="PIN_MT3492-like"/>
    <property type="match status" value="1"/>
</dbReference>
<gene>
    <name evidence="2" type="ORF">GO606_00370</name>
</gene>
<dbReference type="InterPro" id="IPR029060">
    <property type="entry name" value="PIN-like_dom_sf"/>
</dbReference>
<dbReference type="Proteomes" id="UP000615989">
    <property type="component" value="Unassembled WGS sequence"/>
</dbReference>